<reference evidence="8" key="1">
    <citation type="journal article" date="2023" name="Mol. Biol. Evol.">
        <title>Third-Generation Sequencing Reveals the Adaptive Role of the Epigenome in Three Deep-Sea Polychaetes.</title>
        <authorList>
            <person name="Perez M."/>
            <person name="Aroh O."/>
            <person name="Sun Y."/>
            <person name="Lan Y."/>
            <person name="Juniper S.K."/>
            <person name="Young C.R."/>
            <person name="Angers B."/>
            <person name="Qian P.Y."/>
        </authorList>
    </citation>
    <scope>NUCLEOTIDE SEQUENCE</scope>
    <source>
        <strain evidence="8">R07B-5</strain>
    </source>
</reference>
<feature type="domain" description="DM" evidence="7">
    <location>
        <begin position="30"/>
        <end position="77"/>
    </location>
</feature>
<dbReference type="GO" id="GO:0005634">
    <property type="term" value="C:nucleus"/>
    <property type="evidence" value="ECO:0007669"/>
    <property type="project" value="UniProtKB-SubCell"/>
</dbReference>
<dbReference type="SMART" id="SM00301">
    <property type="entry name" value="DM"/>
    <property type="match status" value="1"/>
</dbReference>
<evidence type="ECO:0000256" key="3">
    <source>
        <dbReference type="ARBA" id="ARBA00023125"/>
    </source>
</evidence>
<dbReference type="PROSITE" id="PS40000">
    <property type="entry name" value="DM_1"/>
    <property type="match status" value="1"/>
</dbReference>
<keyword evidence="9" id="KW-1185">Reference proteome</keyword>
<evidence type="ECO:0000256" key="4">
    <source>
        <dbReference type="ARBA" id="ARBA00023242"/>
    </source>
</evidence>
<evidence type="ECO:0000259" key="7">
    <source>
        <dbReference type="PROSITE" id="PS50809"/>
    </source>
</evidence>
<name>A0AAD9PG12_RIDPI</name>
<evidence type="ECO:0000313" key="8">
    <source>
        <dbReference type="EMBL" id="KAK2194129.1"/>
    </source>
</evidence>
<dbReference type="GO" id="GO:0000981">
    <property type="term" value="F:DNA-binding transcription factor activity, RNA polymerase II-specific"/>
    <property type="evidence" value="ECO:0007669"/>
    <property type="project" value="TreeGrafter"/>
</dbReference>
<sequence>MFPLAADGQTKMNATTVYPVTPSGARKPKCARCRNHGMVSWLKGHKRHCLFKDCTCRKCNLIAERQRVMAAQVALKRQQAAEDAIALGLRACLEGSTPVLKPGPLWGPGTVSGPEDETRETAMRGDDQSDDNSSDGVAGEHEDSNTGEDVVQSGSLLRHTLAVFLGMVQFYAS</sequence>
<feature type="region of interest" description="Disordered" evidence="6">
    <location>
        <begin position="103"/>
        <end position="151"/>
    </location>
</feature>
<organism evidence="8 9">
    <name type="scientific">Ridgeia piscesae</name>
    <name type="common">Tubeworm</name>
    <dbReference type="NCBI Taxonomy" id="27915"/>
    <lineage>
        <taxon>Eukaryota</taxon>
        <taxon>Metazoa</taxon>
        <taxon>Spiralia</taxon>
        <taxon>Lophotrochozoa</taxon>
        <taxon>Annelida</taxon>
        <taxon>Polychaeta</taxon>
        <taxon>Sedentaria</taxon>
        <taxon>Canalipalpata</taxon>
        <taxon>Sabellida</taxon>
        <taxon>Siboglinidae</taxon>
        <taxon>Ridgeia</taxon>
    </lineage>
</organism>
<dbReference type="InterPro" id="IPR036407">
    <property type="entry name" value="DM_DNA-bd_sf"/>
</dbReference>
<dbReference type="GO" id="GO:0000978">
    <property type="term" value="F:RNA polymerase II cis-regulatory region sequence-specific DNA binding"/>
    <property type="evidence" value="ECO:0007669"/>
    <property type="project" value="TreeGrafter"/>
</dbReference>
<evidence type="ECO:0000256" key="5">
    <source>
        <dbReference type="PROSITE-ProRule" id="PRU00070"/>
    </source>
</evidence>
<accession>A0AAD9PG12</accession>
<evidence type="ECO:0000256" key="1">
    <source>
        <dbReference type="ARBA" id="ARBA00022723"/>
    </source>
</evidence>
<dbReference type="SUPFAM" id="SSF82927">
    <property type="entry name" value="Cysteine-rich DNA binding domain, (DM domain)"/>
    <property type="match status" value="1"/>
</dbReference>
<dbReference type="FunFam" id="4.10.1040.10:FF:000001">
    <property type="entry name" value="doublesex- and mab-3-related transcription factor 1"/>
    <property type="match status" value="1"/>
</dbReference>
<dbReference type="EMBL" id="JAODUO010000002">
    <property type="protein sequence ID" value="KAK2194129.1"/>
    <property type="molecule type" value="Genomic_DNA"/>
</dbReference>
<evidence type="ECO:0000256" key="6">
    <source>
        <dbReference type="SAM" id="MobiDB-lite"/>
    </source>
</evidence>
<dbReference type="InterPro" id="IPR001275">
    <property type="entry name" value="DM_DNA-bd"/>
</dbReference>
<dbReference type="PANTHER" id="PTHR12322:SF118">
    <property type="entry name" value="DM DOMAIN-CONTAINING PROTEIN"/>
    <property type="match status" value="1"/>
</dbReference>
<keyword evidence="2 5" id="KW-0862">Zinc</keyword>
<comment type="caution">
    <text evidence="8">The sequence shown here is derived from an EMBL/GenBank/DDBJ whole genome shotgun (WGS) entry which is preliminary data.</text>
</comment>
<protein>
    <recommendedName>
        <fullName evidence="7">DM domain-containing protein</fullName>
    </recommendedName>
</protein>
<dbReference type="AlphaFoldDB" id="A0AAD9PG12"/>
<dbReference type="GO" id="GO:0007548">
    <property type="term" value="P:sex differentiation"/>
    <property type="evidence" value="ECO:0007669"/>
    <property type="project" value="TreeGrafter"/>
</dbReference>
<keyword evidence="4 5" id="KW-0539">Nucleus</keyword>
<proteinExistence type="predicted"/>
<dbReference type="PANTHER" id="PTHR12322">
    <property type="entry name" value="DOUBLESEX AND MAB-3 RELATED TRANSCRIPTION FACTOR DMRT"/>
    <property type="match status" value="1"/>
</dbReference>
<feature type="DNA-binding region" description="DM" evidence="5">
    <location>
        <begin position="30"/>
        <end position="77"/>
    </location>
</feature>
<evidence type="ECO:0000256" key="2">
    <source>
        <dbReference type="ARBA" id="ARBA00022833"/>
    </source>
</evidence>
<dbReference type="PROSITE" id="PS50809">
    <property type="entry name" value="DM_2"/>
    <property type="match status" value="1"/>
</dbReference>
<dbReference type="Pfam" id="PF00751">
    <property type="entry name" value="DM"/>
    <property type="match status" value="1"/>
</dbReference>
<dbReference type="Proteomes" id="UP001209878">
    <property type="component" value="Unassembled WGS sequence"/>
</dbReference>
<comment type="subcellular location">
    <subcellularLocation>
        <location evidence="5">Nucleus</location>
    </subcellularLocation>
</comment>
<gene>
    <name evidence="8" type="ORF">NP493_2g10020</name>
</gene>
<evidence type="ECO:0000313" key="9">
    <source>
        <dbReference type="Proteomes" id="UP001209878"/>
    </source>
</evidence>
<keyword evidence="3 5" id="KW-0238">DNA-binding</keyword>
<keyword evidence="1 5" id="KW-0479">Metal-binding</keyword>
<dbReference type="Gene3D" id="4.10.1040.10">
    <property type="entry name" value="DM DNA-binding domain"/>
    <property type="match status" value="1"/>
</dbReference>
<dbReference type="GO" id="GO:0046872">
    <property type="term" value="F:metal ion binding"/>
    <property type="evidence" value="ECO:0007669"/>
    <property type="project" value="UniProtKB-KW"/>
</dbReference>
<dbReference type="InterPro" id="IPR026607">
    <property type="entry name" value="DMRT"/>
</dbReference>